<evidence type="ECO:0000256" key="1">
    <source>
        <dbReference type="SAM" id="SignalP"/>
    </source>
</evidence>
<keyword evidence="1" id="KW-0732">Signal</keyword>
<sequence length="476" mass="53410">MKQKLTLVIILLFLTSAVQAQRIAVFGSGTLFEALENPSIGILKSDCNLVQFNCFIPSFTADARVFGDADTLLRNHALNNSKTLYHIPPLPNSQKVNYGIGTASINWIAAKILLDYRTHSELLVDVSSKAYGTANGKNEAVSAFNSNNLEPGSYPNQFITNSYGAAYTQIAFGYSRSINELLTAGIKLGYVSGINYADIKFTNTQMDIQQSLSTPEENELYLSLTGTSRLLGKTDSVTAGHFLPNFKNPGFTFSAGVNAQFNEEWQASLYVKDAGFINWEDINREKIYDGRRYINGILLSDYSIDSVKNLLKFNDTTITQKHFRTSLPARLEGGVSGLLLPYLRSSFFVSMPLYNWQSDLAIINDFFYENYHFLLQAQYNTNNAFQVGTHVMIKSRVCDFIIGSDNLLGTIKLAKASNQHTQYYYDSRTTGNVNFGLVFKFGKCYYAETATYIPMDDKKKSRTARRRVQRTKDFGE</sequence>
<proteinExistence type="predicted"/>
<evidence type="ECO:0000313" key="4">
    <source>
        <dbReference type="Proteomes" id="UP001155182"/>
    </source>
</evidence>
<reference evidence="3" key="1">
    <citation type="submission" date="2022-06" db="EMBL/GenBank/DDBJ databases">
        <title>Solitalea sp. MAHUQ-68 isolated from rhizospheric soil.</title>
        <authorList>
            <person name="Huq M.A."/>
        </authorList>
    </citation>
    <scope>NUCLEOTIDE SEQUENCE</scope>
    <source>
        <strain evidence="3">MAHUQ-68</strain>
    </source>
</reference>
<comment type="caution">
    <text evidence="3">The sequence shown here is derived from an EMBL/GenBank/DDBJ whole genome shotgun (WGS) entry which is preliminary data.</text>
</comment>
<organism evidence="3 4">
    <name type="scientific">Solitalea agri</name>
    <dbReference type="NCBI Taxonomy" id="2953739"/>
    <lineage>
        <taxon>Bacteria</taxon>
        <taxon>Pseudomonadati</taxon>
        <taxon>Bacteroidota</taxon>
        <taxon>Sphingobacteriia</taxon>
        <taxon>Sphingobacteriales</taxon>
        <taxon>Sphingobacteriaceae</taxon>
        <taxon>Solitalea</taxon>
    </lineage>
</organism>
<name>A0A9X2JBC0_9SPHI</name>
<protein>
    <submittedName>
        <fullName evidence="3">DUF5723 family protein</fullName>
    </submittedName>
</protein>
<dbReference type="EMBL" id="JAMWYS010000024">
    <property type="protein sequence ID" value="MCO4292327.1"/>
    <property type="molecule type" value="Genomic_DNA"/>
</dbReference>
<gene>
    <name evidence="3" type="ORF">NF867_05560</name>
</gene>
<dbReference type="Proteomes" id="UP001155182">
    <property type="component" value="Unassembled WGS sequence"/>
</dbReference>
<dbReference type="RefSeq" id="WP_252586650.1">
    <property type="nucleotide sequence ID" value="NZ_JAMWYS010000024.1"/>
</dbReference>
<feature type="signal peptide" evidence="1">
    <location>
        <begin position="1"/>
        <end position="20"/>
    </location>
</feature>
<dbReference type="InterPro" id="IPR043781">
    <property type="entry name" value="DUF5723"/>
</dbReference>
<dbReference type="Pfam" id="PF18990">
    <property type="entry name" value="DUF5723"/>
    <property type="match status" value="1"/>
</dbReference>
<evidence type="ECO:0000313" key="3">
    <source>
        <dbReference type="EMBL" id="MCO4292327.1"/>
    </source>
</evidence>
<evidence type="ECO:0000259" key="2">
    <source>
        <dbReference type="Pfam" id="PF18990"/>
    </source>
</evidence>
<dbReference type="AlphaFoldDB" id="A0A9X2JBC0"/>
<accession>A0A9X2JBC0</accession>
<feature type="chain" id="PRO_5040763477" evidence="1">
    <location>
        <begin position="21"/>
        <end position="476"/>
    </location>
</feature>
<keyword evidence="4" id="KW-1185">Reference proteome</keyword>
<feature type="domain" description="DUF5723" evidence="2">
    <location>
        <begin position="124"/>
        <end position="405"/>
    </location>
</feature>